<comment type="similarity">
    <text evidence="4">In the N-terminal section; belongs to the TRAFAC class translation factor GTPase superfamily. Classic translation factor GTPase family. CysN/NodQ subfamily.</text>
</comment>
<dbReference type="PANTHER" id="PTHR23115">
    <property type="entry name" value="TRANSLATION FACTOR"/>
    <property type="match status" value="1"/>
</dbReference>
<dbReference type="RefSeq" id="WP_150042167.1">
    <property type="nucleotide sequence ID" value="NZ_OW485601.1"/>
</dbReference>
<dbReference type="Pfam" id="PF22594">
    <property type="entry name" value="GTP-eEF1A_C"/>
    <property type="match status" value="1"/>
</dbReference>
<dbReference type="EC" id="2.7.1.25" evidence="13"/>
<evidence type="ECO:0000256" key="7">
    <source>
        <dbReference type="ARBA" id="ARBA00022741"/>
    </source>
</evidence>
<comment type="function">
    <text evidence="13">Catalyzes the synthesis of activated sulfate.</text>
</comment>
<dbReference type="SUPFAM" id="SSF52540">
    <property type="entry name" value="P-loop containing nucleoside triphosphate hydrolases"/>
    <property type="match status" value="2"/>
</dbReference>
<dbReference type="Proteomes" id="UP000325255">
    <property type="component" value="Unassembled WGS sequence"/>
</dbReference>
<comment type="caution">
    <text evidence="15">The sequence shown here is derived from an EMBL/GenBank/DDBJ whole genome shotgun (WGS) entry which is preliminary data.</text>
</comment>
<dbReference type="InterPro" id="IPR009001">
    <property type="entry name" value="Transl_elong_EF1A/Init_IF2_C"/>
</dbReference>
<dbReference type="NCBIfam" id="NF003013">
    <property type="entry name" value="PRK03846.1"/>
    <property type="match status" value="1"/>
</dbReference>
<dbReference type="InterPro" id="IPR031157">
    <property type="entry name" value="G_TR_CS"/>
</dbReference>
<dbReference type="InterPro" id="IPR059117">
    <property type="entry name" value="APS_kinase_dom"/>
</dbReference>
<comment type="pathway">
    <text evidence="13">Sulfur metabolism; hydrogen sulfide biosynthesis; sulfite from sulfate: step 2/3.</text>
</comment>
<keyword evidence="6 13" id="KW-0808">Transferase</keyword>
<evidence type="ECO:0000256" key="3">
    <source>
        <dbReference type="ARBA" id="ARBA00005438"/>
    </source>
</evidence>
<evidence type="ECO:0000256" key="9">
    <source>
        <dbReference type="ARBA" id="ARBA00023134"/>
    </source>
</evidence>
<dbReference type="SUPFAM" id="SSF50447">
    <property type="entry name" value="Translation proteins"/>
    <property type="match status" value="1"/>
</dbReference>
<keyword evidence="13" id="KW-0597">Phosphoprotein</keyword>
<feature type="binding site" evidence="13">
    <location>
        <begin position="460"/>
        <end position="467"/>
    </location>
    <ligand>
        <name>ATP</name>
        <dbReference type="ChEBI" id="CHEBI:30616"/>
    </ligand>
</feature>
<comment type="function">
    <text evidence="2">APS kinase catalyzes the synthesis of activated sulfate.</text>
</comment>
<evidence type="ECO:0000256" key="4">
    <source>
        <dbReference type="ARBA" id="ARBA00007237"/>
    </source>
</evidence>
<evidence type="ECO:0000256" key="10">
    <source>
        <dbReference type="ARBA" id="ARBA00023268"/>
    </source>
</evidence>
<keyword evidence="8 13" id="KW-0067">ATP-binding</keyword>
<proteinExistence type="inferred from homology"/>
<dbReference type="PROSITE" id="PS00301">
    <property type="entry name" value="G_TR_1"/>
    <property type="match status" value="1"/>
</dbReference>
<evidence type="ECO:0000256" key="1">
    <source>
        <dbReference type="ARBA" id="ARBA00001823"/>
    </source>
</evidence>
<sequence>MSEAPAVEAVTVPPPTATTPIVIVGHVDHGKSTLIGRLLYDTGNLAEGRVDAVIASSERRGLKVEWSFLLDSLQAERDQGVTIDSTRLPFVLDGRPFVIVDAPGHRQFLRNMVTGAAGAGAAVLVVDIAEGAQEQTRRHAVLLRLIGVRHVIVVLNKADLLDFDQDRIASASSAVLALLERLEIRPVVLIPASARHGDNVAARSEHTPWYEGPTLTEALAQVPPLPSQAEGPLRLPVQDVYRFDDRRLVVGRIESGRLKVGDAVVVGPHGTLARIAAIEGWHTNPQIAAVAGQSVALVLEPDVVVDRGDLLHPPGQPPLRAARLRARLFWLRQEPLRVGESFRLRLATAEHTVTVAAIESVLQIEDLTEHPADHVPPEGFAEITLAAPEGVLFDPFAAAGAGGRGVLVDRHQQIVGGAPLLGPAPLAVAAPSVFPVDSAVSTWERAQAKGHRSGVFWMTGLPGAGKSTIARATEALLFRHGLDVAVLDGDTLRARLSRDLGFSPADRHENVRRAAVVARMMADAGMVVLVALISPRAVDRTLARTTVGEGFHEIHIHADRDTCERRDPKGLYAAARAGKLAGFTGIDAPYEIPEAPDLVVDTTAGSAAQAAERLAAHIEGKLMLPSARAVKRS</sequence>
<keyword evidence="7 13" id="KW-0547">Nucleotide-binding</keyword>
<dbReference type="GO" id="GO:0000103">
    <property type="term" value="P:sulfate assimilation"/>
    <property type="evidence" value="ECO:0007669"/>
    <property type="project" value="UniProtKB-UniRule"/>
</dbReference>
<reference evidence="15 16" key="1">
    <citation type="submission" date="2019-09" db="EMBL/GenBank/DDBJ databases">
        <title>Genome sequence of Rhodovastum atsumiense, a diverse member of the Acetobacteraceae family of non-sulfur purple photosynthetic bacteria.</title>
        <authorList>
            <person name="Meyer T."/>
            <person name="Kyndt J."/>
        </authorList>
    </citation>
    <scope>NUCLEOTIDE SEQUENCE [LARGE SCALE GENOMIC DNA]</scope>
    <source>
        <strain evidence="15 16">DSM 21279</strain>
    </source>
</reference>
<organism evidence="15 16">
    <name type="scientific">Rhodovastum atsumiense</name>
    <dbReference type="NCBI Taxonomy" id="504468"/>
    <lineage>
        <taxon>Bacteria</taxon>
        <taxon>Pseudomonadati</taxon>
        <taxon>Pseudomonadota</taxon>
        <taxon>Alphaproteobacteria</taxon>
        <taxon>Acetobacterales</taxon>
        <taxon>Acetobacteraceae</taxon>
        <taxon>Rhodovastum</taxon>
    </lineage>
</organism>
<dbReference type="GO" id="GO:0004781">
    <property type="term" value="F:sulfate adenylyltransferase (ATP) activity"/>
    <property type="evidence" value="ECO:0007669"/>
    <property type="project" value="UniProtKB-EC"/>
</dbReference>
<evidence type="ECO:0000256" key="8">
    <source>
        <dbReference type="ARBA" id="ARBA00022840"/>
    </source>
</evidence>
<dbReference type="GO" id="GO:0070814">
    <property type="term" value="P:hydrogen sulfide biosynthetic process"/>
    <property type="evidence" value="ECO:0007669"/>
    <property type="project" value="UniProtKB-UniRule"/>
</dbReference>
<evidence type="ECO:0000256" key="12">
    <source>
        <dbReference type="ARBA" id="ARBA00049370"/>
    </source>
</evidence>
<gene>
    <name evidence="13 15" type="primary">cysC</name>
    <name evidence="15" type="ORF">F1189_17550</name>
</gene>
<dbReference type="CDD" id="cd02027">
    <property type="entry name" value="APSK"/>
    <property type="match status" value="1"/>
</dbReference>
<comment type="function">
    <text evidence="11">Proposed to provide activated sulfate for transfer to Nod factor. ATP sulfurylase may be the GTPase, regulating ATP sulfurylase activity.</text>
</comment>
<evidence type="ECO:0000256" key="13">
    <source>
        <dbReference type="HAMAP-Rule" id="MF_00065"/>
    </source>
</evidence>
<dbReference type="InterPro" id="IPR054696">
    <property type="entry name" value="GTP-eEF1A_C"/>
</dbReference>
<dbReference type="Pfam" id="PF00009">
    <property type="entry name" value="GTP_EFTU"/>
    <property type="match status" value="1"/>
</dbReference>
<dbReference type="NCBIfam" id="TIGR00455">
    <property type="entry name" value="apsK"/>
    <property type="match status" value="1"/>
</dbReference>
<dbReference type="InterPro" id="IPR050100">
    <property type="entry name" value="TRAFAC_GTPase_members"/>
</dbReference>
<comment type="catalytic activity">
    <reaction evidence="12">
        <text>sulfate + ATP + H(+) = adenosine 5'-phosphosulfate + diphosphate</text>
        <dbReference type="Rhea" id="RHEA:18133"/>
        <dbReference type="ChEBI" id="CHEBI:15378"/>
        <dbReference type="ChEBI" id="CHEBI:16189"/>
        <dbReference type="ChEBI" id="CHEBI:30616"/>
        <dbReference type="ChEBI" id="CHEBI:33019"/>
        <dbReference type="ChEBI" id="CHEBI:58243"/>
        <dbReference type="EC" id="2.7.7.4"/>
    </reaction>
</comment>
<dbReference type="EMBL" id="VWPK01000028">
    <property type="protein sequence ID" value="KAA5610731.1"/>
    <property type="molecule type" value="Genomic_DNA"/>
</dbReference>
<comment type="catalytic activity">
    <reaction evidence="1 13">
        <text>adenosine 5'-phosphosulfate + ATP = 3'-phosphoadenylyl sulfate + ADP + H(+)</text>
        <dbReference type="Rhea" id="RHEA:24152"/>
        <dbReference type="ChEBI" id="CHEBI:15378"/>
        <dbReference type="ChEBI" id="CHEBI:30616"/>
        <dbReference type="ChEBI" id="CHEBI:58243"/>
        <dbReference type="ChEBI" id="CHEBI:58339"/>
        <dbReference type="ChEBI" id="CHEBI:456216"/>
        <dbReference type="EC" id="2.7.1.25"/>
    </reaction>
</comment>
<evidence type="ECO:0000259" key="14">
    <source>
        <dbReference type="PROSITE" id="PS51722"/>
    </source>
</evidence>
<evidence type="ECO:0000256" key="2">
    <source>
        <dbReference type="ARBA" id="ARBA00002357"/>
    </source>
</evidence>
<evidence type="ECO:0000256" key="11">
    <source>
        <dbReference type="ARBA" id="ARBA00024872"/>
    </source>
</evidence>
<dbReference type="InterPro" id="IPR009000">
    <property type="entry name" value="Transl_B-barrel_sf"/>
</dbReference>
<dbReference type="UniPathway" id="UPA00140">
    <property type="reaction ID" value="UER00205"/>
</dbReference>
<evidence type="ECO:0000256" key="5">
    <source>
        <dbReference type="ARBA" id="ARBA00011760"/>
    </source>
</evidence>
<dbReference type="Gene3D" id="3.40.50.300">
    <property type="entry name" value="P-loop containing nucleotide triphosphate hydrolases"/>
    <property type="match status" value="2"/>
</dbReference>
<dbReference type="InterPro" id="IPR002891">
    <property type="entry name" value="APS"/>
</dbReference>
<dbReference type="AlphaFoldDB" id="A0A5M6IRC7"/>
<dbReference type="PROSITE" id="PS51722">
    <property type="entry name" value="G_TR_2"/>
    <property type="match status" value="1"/>
</dbReference>
<dbReference type="GO" id="GO:0005525">
    <property type="term" value="F:GTP binding"/>
    <property type="evidence" value="ECO:0007669"/>
    <property type="project" value="UniProtKB-KW"/>
</dbReference>
<dbReference type="PRINTS" id="PR00315">
    <property type="entry name" value="ELONGATNFCT"/>
</dbReference>
<comment type="subunit">
    <text evidence="5">Sulfate-activating enzymes, NodP and NodQ, may be physically associated.</text>
</comment>
<comment type="similarity">
    <text evidence="13">Belongs to the APS kinase family.</text>
</comment>
<name>A0A5M6IRC7_9PROT</name>
<protein>
    <recommendedName>
        <fullName evidence="13">Adenylyl-sulfate kinase</fullName>
        <ecNumber evidence="13">2.7.1.25</ecNumber>
    </recommendedName>
    <alternativeName>
        <fullName evidence="13">APS kinase</fullName>
    </alternativeName>
    <alternativeName>
        <fullName evidence="13">ATP adenosine-5'-phosphosulfate 3'-phosphotransferase</fullName>
    </alternativeName>
    <alternativeName>
        <fullName evidence="13">Adenosine-5'-phosphosulfate kinase</fullName>
    </alternativeName>
</protein>
<dbReference type="GO" id="GO:0003924">
    <property type="term" value="F:GTPase activity"/>
    <property type="evidence" value="ECO:0007669"/>
    <property type="project" value="InterPro"/>
</dbReference>
<dbReference type="SUPFAM" id="SSF50465">
    <property type="entry name" value="EF-Tu/eEF-1alpha/eIF2-gamma C-terminal domain"/>
    <property type="match status" value="1"/>
</dbReference>
<accession>A0A5M6IRC7</accession>
<dbReference type="InterPro" id="IPR027417">
    <property type="entry name" value="P-loop_NTPase"/>
</dbReference>
<comment type="similarity">
    <text evidence="3">In the C-terminal section; belongs to the APS kinase family.</text>
</comment>
<dbReference type="InterPro" id="IPR000795">
    <property type="entry name" value="T_Tr_GTP-bd_dom"/>
</dbReference>
<keyword evidence="10" id="KW-0511">Multifunctional enzyme</keyword>
<evidence type="ECO:0000313" key="15">
    <source>
        <dbReference type="EMBL" id="KAA5610731.1"/>
    </source>
</evidence>
<keyword evidence="9" id="KW-0342">GTP-binding</keyword>
<feature type="domain" description="Tr-type G" evidence="14">
    <location>
        <begin position="16"/>
        <end position="227"/>
    </location>
</feature>
<dbReference type="Gene3D" id="2.40.30.10">
    <property type="entry name" value="Translation factors"/>
    <property type="match status" value="2"/>
</dbReference>
<keyword evidence="13 15" id="KW-0418">Kinase</keyword>
<evidence type="ECO:0000313" key="16">
    <source>
        <dbReference type="Proteomes" id="UP000325255"/>
    </source>
</evidence>
<dbReference type="Pfam" id="PF01583">
    <property type="entry name" value="APS_kinase"/>
    <property type="match status" value="1"/>
</dbReference>
<dbReference type="OrthoDB" id="9804504at2"/>
<evidence type="ECO:0000256" key="6">
    <source>
        <dbReference type="ARBA" id="ARBA00022679"/>
    </source>
</evidence>
<dbReference type="GO" id="GO:0004020">
    <property type="term" value="F:adenylylsulfate kinase activity"/>
    <property type="evidence" value="ECO:0007669"/>
    <property type="project" value="UniProtKB-UniRule"/>
</dbReference>
<keyword evidence="16" id="KW-1185">Reference proteome</keyword>
<dbReference type="HAMAP" id="MF_00065">
    <property type="entry name" value="Adenylyl_sulf_kinase"/>
    <property type="match status" value="1"/>
</dbReference>
<dbReference type="GO" id="GO:0005524">
    <property type="term" value="F:ATP binding"/>
    <property type="evidence" value="ECO:0007669"/>
    <property type="project" value="UniProtKB-UniRule"/>
</dbReference>
<feature type="active site" description="Phosphoserine intermediate" evidence="13">
    <location>
        <position position="534"/>
    </location>
</feature>